<dbReference type="Proteomes" id="UP000192360">
    <property type="component" value="Unassembled WGS sequence"/>
</dbReference>
<dbReference type="PROSITE" id="PS51257">
    <property type="entry name" value="PROKAR_LIPOPROTEIN"/>
    <property type="match status" value="1"/>
</dbReference>
<dbReference type="AlphaFoldDB" id="A0A1W1YVT3"/>
<evidence type="ECO:0000313" key="1">
    <source>
        <dbReference type="EMBL" id="SMC40223.1"/>
    </source>
</evidence>
<dbReference type="InterPro" id="IPR024291">
    <property type="entry name" value="DUF3829"/>
</dbReference>
<dbReference type="Pfam" id="PF12889">
    <property type="entry name" value="DUF3829"/>
    <property type="match status" value="1"/>
</dbReference>
<organism evidence="1 2">
    <name type="scientific">Cellulophaga tyrosinoxydans</name>
    <dbReference type="NCBI Taxonomy" id="504486"/>
    <lineage>
        <taxon>Bacteria</taxon>
        <taxon>Pseudomonadati</taxon>
        <taxon>Bacteroidota</taxon>
        <taxon>Flavobacteriia</taxon>
        <taxon>Flavobacteriales</taxon>
        <taxon>Flavobacteriaceae</taxon>
        <taxon>Cellulophaga</taxon>
    </lineage>
</organism>
<dbReference type="OrthoDB" id="1410251at2"/>
<protein>
    <recommendedName>
        <fullName evidence="3">DUF3829 domain-containing protein</fullName>
    </recommendedName>
</protein>
<keyword evidence="2" id="KW-1185">Reference proteome</keyword>
<dbReference type="EMBL" id="FWXO01000001">
    <property type="protein sequence ID" value="SMC40223.1"/>
    <property type="molecule type" value="Genomic_DNA"/>
</dbReference>
<evidence type="ECO:0008006" key="3">
    <source>
        <dbReference type="Google" id="ProtNLM"/>
    </source>
</evidence>
<evidence type="ECO:0000313" key="2">
    <source>
        <dbReference type="Proteomes" id="UP000192360"/>
    </source>
</evidence>
<sequence>MKKIVISICSIALLVSSCGDSKEKKVDASGKTIATSIPESQFESAEFIDKYNAYIDFGNSFPKSVISSSDSYFRWADYENGPKGAKNPSGITTIYNYPLEKLAKAFEKGPEIKEIDGLMKIVYDKAIKLQATVQEANDYYDIQDYKDDNFEKGELFHKRLVVDFEEYYKAYDTMNAEFQVLQNELFVYDAEKYKKNGELIKYDLMMSLHEAEGVLFLIGNLDGPDLKTIDLNKYDSGMANFRKIYDELVEFSTNEEQLKKELTGNVFSESKYKEYLKDCADFIRESRTLKERIEKNDFKYSIVHPNIPDKGSPTKLSKIYSEMISDYNGMM</sequence>
<reference evidence="1 2" key="1">
    <citation type="submission" date="2017-04" db="EMBL/GenBank/DDBJ databases">
        <authorList>
            <person name="Afonso C.L."/>
            <person name="Miller P.J."/>
            <person name="Scott M.A."/>
            <person name="Spackman E."/>
            <person name="Goraichik I."/>
            <person name="Dimitrov K.M."/>
            <person name="Suarez D.L."/>
            <person name="Swayne D.E."/>
        </authorList>
    </citation>
    <scope>NUCLEOTIDE SEQUENCE [LARGE SCALE GENOMIC DNA]</scope>
    <source>
        <strain evidence="1 2">DSM 21164</strain>
    </source>
</reference>
<proteinExistence type="predicted"/>
<dbReference type="RefSeq" id="WP_084060234.1">
    <property type="nucleotide sequence ID" value="NZ_FWXO01000001.1"/>
</dbReference>
<gene>
    <name evidence="1" type="ORF">SAMN05660703_0949</name>
</gene>
<name>A0A1W1YVT3_9FLAO</name>
<accession>A0A1W1YVT3</accession>